<evidence type="ECO:0000256" key="3">
    <source>
        <dbReference type="ARBA" id="ARBA00012379"/>
    </source>
</evidence>
<dbReference type="GO" id="GO:0000287">
    <property type="term" value="F:magnesium ion binding"/>
    <property type="evidence" value="ECO:0007669"/>
    <property type="project" value="InterPro"/>
</dbReference>
<dbReference type="GO" id="GO:0046081">
    <property type="term" value="P:dUTP catabolic process"/>
    <property type="evidence" value="ECO:0007669"/>
    <property type="project" value="InterPro"/>
</dbReference>
<keyword evidence="7" id="KW-1185">Reference proteome</keyword>
<dbReference type="PANTHER" id="PTHR11241">
    <property type="entry name" value="DEOXYURIDINE 5'-TRIPHOSPHATE NUCLEOTIDOHYDROLASE"/>
    <property type="match status" value="1"/>
</dbReference>
<name>A0A453RW24_AEGTS</name>
<keyword evidence="4" id="KW-0546">Nucleotide metabolism</keyword>
<protein>
    <recommendedName>
        <fullName evidence="3">dUTP diphosphatase</fullName>
        <ecNumber evidence="3">3.6.1.23</ecNumber>
    </recommendedName>
</protein>
<accession>A0A453RW24</accession>
<reference evidence="6" key="4">
    <citation type="submission" date="2019-03" db="UniProtKB">
        <authorList>
            <consortium name="EnsemblPlants"/>
        </authorList>
    </citation>
    <scope>IDENTIFICATION</scope>
</reference>
<dbReference type="EnsemblPlants" id="AET7Gv20731700.1">
    <property type="protein sequence ID" value="AET7Gv20731700.1"/>
    <property type="gene ID" value="AET7Gv20731700"/>
</dbReference>
<dbReference type="InterPro" id="IPR008181">
    <property type="entry name" value="dUTPase"/>
</dbReference>
<comment type="similarity">
    <text evidence="2">Belongs to the dUTPase family.</text>
</comment>
<evidence type="ECO:0000256" key="1">
    <source>
        <dbReference type="ARBA" id="ARBA00005142"/>
    </source>
</evidence>
<evidence type="ECO:0000313" key="7">
    <source>
        <dbReference type="Proteomes" id="UP000015105"/>
    </source>
</evidence>
<evidence type="ECO:0000313" key="6">
    <source>
        <dbReference type="EnsemblPlants" id="AET7Gv20731700.1"/>
    </source>
</evidence>
<dbReference type="EC" id="3.6.1.23" evidence="3"/>
<dbReference type="STRING" id="200361.A0A453RW24"/>
<dbReference type="InterPro" id="IPR029054">
    <property type="entry name" value="dUTPase-like"/>
</dbReference>
<dbReference type="AlphaFoldDB" id="A0A453RW24"/>
<reference evidence="6" key="5">
    <citation type="journal article" date="2021" name="G3 (Bethesda)">
        <title>Aegilops tauschii genome assembly Aet v5.0 features greater sequence contiguity and improved annotation.</title>
        <authorList>
            <person name="Wang L."/>
            <person name="Zhu T."/>
            <person name="Rodriguez J.C."/>
            <person name="Deal K.R."/>
            <person name="Dubcovsky J."/>
            <person name="McGuire P.E."/>
            <person name="Lux T."/>
            <person name="Spannagl M."/>
            <person name="Mayer K.F.X."/>
            <person name="Baldrich P."/>
            <person name="Meyers B.C."/>
            <person name="Huo N."/>
            <person name="Gu Y.Q."/>
            <person name="Zhou H."/>
            <person name="Devos K.M."/>
            <person name="Bennetzen J.L."/>
            <person name="Unver T."/>
            <person name="Budak H."/>
            <person name="Gulick P.J."/>
            <person name="Galiba G."/>
            <person name="Kalapos B."/>
            <person name="Nelson D.R."/>
            <person name="Li P."/>
            <person name="You F.M."/>
            <person name="Luo M.C."/>
            <person name="Dvorak J."/>
        </authorList>
    </citation>
    <scope>NUCLEOTIDE SEQUENCE [LARGE SCALE GENOMIC DNA]</scope>
    <source>
        <strain evidence="6">cv. AL8/78</strain>
    </source>
</reference>
<dbReference type="GO" id="GO:0006226">
    <property type="term" value="P:dUMP biosynthetic process"/>
    <property type="evidence" value="ECO:0007669"/>
    <property type="project" value="InterPro"/>
</dbReference>
<dbReference type="GO" id="GO:0004170">
    <property type="term" value="F:dUTP diphosphatase activity"/>
    <property type="evidence" value="ECO:0007669"/>
    <property type="project" value="UniProtKB-EC"/>
</dbReference>
<evidence type="ECO:0000256" key="4">
    <source>
        <dbReference type="ARBA" id="ARBA00023080"/>
    </source>
</evidence>
<organism evidence="6 7">
    <name type="scientific">Aegilops tauschii subsp. strangulata</name>
    <name type="common">Goatgrass</name>
    <dbReference type="NCBI Taxonomy" id="200361"/>
    <lineage>
        <taxon>Eukaryota</taxon>
        <taxon>Viridiplantae</taxon>
        <taxon>Streptophyta</taxon>
        <taxon>Embryophyta</taxon>
        <taxon>Tracheophyta</taxon>
        <taxon>Spermatophyta</taxon>
        <taxon>Magnoliopsida</taxon>
        <taxon>Liliopsida</taxon>
        <taxon>Poales</taxon>
        <taxon>Poaceae</taxon>
        <taxon>BOP clade</taxon>
        <taxon>Pooideae</taxon>
        <taxon>Triticodae</taxon>
        <taxon>Triticeae</taxon>
        <taxon>Triticinae</taxon>
        <taxon>Aegilops</taxon>
    </lineage>
</organism>
<dbReference type="Gene3D" id="2.70.40.10">
    <property type="match status" value="1"/>
</dbReference>
<comment type="pathway">
    <text evidence="1">Pyrimidine metabolism; dUMP biosynthesis; dUMP from dCTP (dUTP route): step 2/2.</text>
</comment>
<dbReference type="PANTHER" id="PTHR11241:SF0">
    <property type="entry name" value="DEOXYURIDINE 5'-TRIPHOSPHATE NUCLEOTIDOHYDROLASE"/>
    <property type="match status" value="1"/>
</dbReference>
<reference evidence="6" key="3">
    <citation type="journal article" date="2017" name="Nature">
        <title>Genome sequence of the progenitor of the wheat D genome Aegilops tauschii.</title>
        <authorList>
            <person name="Luo M.C."/>
            <person name="Gu Y.Q."/>
            <person name="Puiu D."/>
            <person name="Wang H."/>
            <person name="Twardziok S.O."/>
            <person name="Deal K.R."/>
            <person name="Huo N."/>
            <person name="Zhu T."/>
            <person name="Wang L."/>
            <person name="Wang Y."/>
            <person name="McGuire P.E."/>
            <person name="Liu S."/>
            <person name="Long H."/>
            <person name="Ramasamy R.K."/>
            <person name="Rodriguez J.C."/>
            <person name="Van S.L."/>
            <person name="Yuan L."/>
            <person name="Wang Z."/>
            <person name="Xia Z."/>
            <person name="Xiao L."/>
            <person name="Anderson O.D."/>
            <person name="Ouyang S."/>
            <person name="Liang Y."/>
            <person name="Zimin A.V."/>
            <person name="Pertea G."/>
            <person name="Qi P."/>
            <person name="Bennetzen J.L."/>
            <person name="Dai X."/>
            <person name="Dawson M.W."/>
            <person name="Muller H.G."/>
            <person name="Kugler K."/>
            <person name="Rivarola-Duarte L."/>
            <person name="Spannagl M."/>
            <person name="Mayer K.F.X."/>
            <person name="Lu F.H."/>
            <person name="Bevan M.W."/>
            <person name="Leroy P."/>
            <person name="Li P."/>
            <person name="You F.M."/>
            <person name="Sun Q."/>
            <person name="Liu Z."/>
            <person name="Lyons E."/>
            <person name="Wicker T."/>
            <person name="Salzberg S.L."/>
            <person name="Devos K.M."/>
            <person name="Dvorak J."/>
        </authorList>
    </citation>
    <scope>NUCLEOTIDE SEQUENCE [LARGE SCALE GENOMIC DNA]</scope>
    <source>
        <strain evidence="6">cv. AL8/78</strain>
    </source>
</reference>
<dbReference type="InterPro" id="IPR036157">
    <property type="entry name" value="dUTPase-like_sf"/>
</dbReference>
<dbReference type="Gramene" id="AET7Gv20731700.1">
    <property type="protein sequence ID" value="AET7Gv20731700.1"/>
    <property type="gene ID" value="AET7Gv20731700"/>
</dbReference>
<dbReference type="Pfam" id="PF00692">
    <property type="entry name" value="dUTPase"/>
    <property type="match status" value="1"/>
</dbReference>
<dbReference type="SUPFAM" id="SSF51283">
    <property type="entry name" value="dUTPase-like"/>
    <property type="match status" value="1"/>
</dbReference>
<proteinExistence type="inferred from homology"/>
<dbReference type="Proteomes" id="UP000015105">
    <property type="component" value="Chromosome 7D"/>
</dbReference>
<evidence type="ECO:0000256" key="2">
    <source>
        <dbReference type="ARBA" id="ARBA00006581"/>
    </source>
</evidence>
<reference evidence="7" key="2">
    <citation type="journal article" date="2017" name="Nat. Plants">
        <title>The Aegilops tauschii genome reveals multiple impacts of transposons.</title>
        <authorList>
            <person name="Zhao G."/>
            <person name="Zou C."/>
            <person name="Li K."/>
            <person name="Wang K."/>
            <person name="Li T."/>
            <person name="Gao L."/>
            <person name="Zhang X."/>
            <person name="Wang H."/>
            <person name="Yang Z."/>
            <person name="Liu X."/>
            <person name="Jiang W."/>
            <person name="Mao L."/>
            <person name="Kong X."/>
            <person name="Jiao Y."/>
            <person name="Jia J."/>
        </authorList>
    </citation>
    <scope>NUCLEOTIDE SEQUENCE [LARGE SCALE GENOMIC DNA]</scope>
    <source>
        <strain evidence="7">cv. AL8/78</strain>
    </source>
</reference>
<feature type="domain" description="dUTPase-like" evidence="5">
    <location>
        <begin position="4"/>
        <end position="65"/>
    </location>
</feature>
<sequence length="68" mass="7186">MAAGVIDADYRSPVGVVLFSHSEVDFSVKPGDRVAWMISHVIAAPEVAEVEDLDAIVRREGGFGSASV</sequence>
<reference evidence="7" key="1">
    <citation type="journal article" date="2014" name="Science">
        <title>Ancient hybridizations among the ancestral genomes of bread wheat.</title>
        <authorList>
            <consortium name="International Wheat Genome Sequencing Consortium,"/>
            <person name="Marcussen T."/>
            <person name="Sandve S.R."/>
            <person name="Heier L."/>
            <person name="Spannagl M."/>
            <person name="Pfeifer M."/>
            <person name="Jakobsen K.S."/>
            <person name="Wulff B.B."/>
            <person name="Steuernagel B."/>
            <person name="Mayer K.F."/>
            <person name="Olsen O.A."/>
        </authorList>
    </citation>
    <scope>NUCLEOTIDE SEQUENCE [LARGE SCALE GENOMIC DNA]</scope>
    <source>
        <strain evidence="7">cv. AL8/78</strain>
    </source>
</reference>
<evidence type="ECO:0000259" key="5">
    <source>
        <dbReference type="Pfam" id="PF00692"/>
    </source>
</evidence>